<proteinExistence type="predicted"/>
<dbReference type="SUPFAM" id="SSF57603">
    <property type="entry name" value="FnI-like domain"/>
    <property type="match status" value="1"/>
</dbReference>
<feature type="domain" description="VWFC" evidence="5">
    <location>
        <begin position="96"/>
        <end position="162"/>
    </location>
</feature>
<dbReference type="GO" id="GO:0031012">
    <property type="term" value="C:extracellular matrix"/>
    <property type="evidence" value="ECO:0007669"/>
    <property type="project" value="TreeGrafter"/>
</dbReference>
<evidence type="ECO:0000259" key="5">
    <source>
        <dbReference type="PROSITE" id="PS50184"/>
    </source>
</evidence>
<dbReference type="SMART" id="SM00214">
    <property type="entry name" value="VWC"/>
    <property type="match status" value="1"/>
</dbReference>
<dbReference type="GO" id="GO:0005615">
    <property type="term" value="C:extracellular space"/>
    <property type="evidence" value="ECO:0007669"/>
    <property type="project" value="TreeGrafter"/>
</dbReference>
<dbReference type="PROSITE" id="PS50184">
    <property type="entry name" value="VWFC_2"/>
    <property type="match status" value="1"/>
</dbReference>
<dbReference type="InterPro" id="IPR050941">
    <property type="entry name" value="CCN"/>
</dbReference>
<dbReference type="GO" id="GO:0005178">
    <property type="term" value="F:integrin binding"/>
    <property type="evidence" value="ECO:0007669"/>
    <property type="project" value="TreeGrafter"/>
</dbReference>
<dbReference type="InterPro" id="IPR006207">
    <property type="entry name" value="Cys_knot_C"/>
</dbReference>
<keyword evidence="8" id="KW-1185">Reference proteome</keyword>
<evidence type="ECO:0000256" key="2">
    <source>
        <dbReference type="ARBA" id="ARBA00023157"/>
    </source>
</evidence>
<dbReference type="SMART" id="SM00121">
    <property type="entry name" value="IB"/>
    <property type="match status" value="1"/>
</dbReference>
<dbReference type="InterPro" id="IPR001007">
    <property type="entry name" value="VWF_dom"/>
</dbReference>
<keyword evidence="2" id="KW-1015">Disulfide bond</keyword>
<feature type="compositionally biased region" description="Basic and acidic residues" evidence="3">
    <location>
        <begin position="184"/>
        <end position="195"/>
    </location>
</feature>
<dbReference type="OrthoDB" id="365605at2759"/>
<dbReference type="InterPro" id="IPR043973">
    <property type="entry name" value="TSP1_CCN"/>
</dbReference>
<dbReference type="GO" id="GO:0007165">
    <property type="term" value="P:signal transduction"/>
    <property type="evidence" value="ECO:0007669"/>
    <property type="project" value="InterPro"/>
</dbReference>
<evidence type="ECO:0000313" key="7">
    <source>
        <dbReference type="EMBL" id="KAG9467000.1"/>
    </source>
</evidence>
<dbReference type="PROSITE" id="PS01208">
    <property type="entry name" value="VWFC_1"/>
    <property type="match status" value="1"/>
</dbReference>
<feature type="compositionally biased region" description="Basic residues" evidence="3">
    <location>
        <begin position="342"/>
        <end position="351"/>
    </location>
</feature>
<sequence>MGSYTAVCLLLLCVACSSGEAPGCPPMCSCPETPPCPPGAAAVLDSCGCGCTVCVRGLGSECDGFRPCDATQDLICDFQGDVSGQRGACKVRHEHQSCIHNGNEILHREEFEVDCESLCRCENGSIECAPLCPEPEKPLSYNCKELRLLTAPGECCAQWRCLEVSNGSEDQARPQDIYPALGDESTKIRARREDSGEQDEEPLEDMHSCQPDTEWTPCSRTCGFGNSVRITYEKESCVPKAERRLCMIRPCKGQYPSANYTVLKANNVCSHVMRWSHPLHLRFRDCLSSRPLLPKFCGLCSDGRLCTPSLSGTRPVSFQCAQLNRKVTRQVMWVQRCRCGGKRRNKGKKGKNTVTPGGERRHELVGEE</sequence>
<dbReference type="GO" id="GO:0007155">
    <property type="term" value="P:cell adhesion"/>
    <property type="evidence" value="ECO:0007669"/>
    <property type="project" value="TreeGrafter"/>
</dbReference>
<dbReference type="GO" id="GO:0008201">
    <property type="term" value="F:heparin binding"/>
    <property type="evidence" value="ECO:0007669"/>
    <property type="project" value="TreeGrafter"/>
</dbReference>
<dbReference type="SMART" id="SM00041">
    <property type="entry name" value="CT"/>
    <property type="match status" value="1"/>
</dbReference>
<dbReference type="PANTHER" id="PTHR11348">
    <property type="entry name" value="CONNECTIVE TISSUE GROWTH FACTOR-RELATED"/>
    <property type="match status" value="1"/>
</dbReference>
<dbReference type="PROSITE" id="PS51323">
    <property type="entry name" value="IGFBP_N_2"/>
    <property type="match status" value="1"/>
</dbReference>
<organism evidence="7 8">
    <name type="scientific">Eleutherodactylus coqui</name>
    <name type="common">Puerto Rican coqui</name>
    <dbReference type="NCBI Taxonomy" id="57060"/>
    <lineage>
        <taxon>Eukaryota</taxon>
        <taxon>Metazoa</taxon>
        <taxon>Chordata</taxon>
        <taxon>Craniata</taxon>
        <taxon>Vertebrata</taxon>
        <taxon>Euteleostomi</taxon>
        <taxon>Amphibia</taxon>
        <taxon>Batrachia</taxon>
        <taxon>Anura</taxon>
        <taxon>Neobatrachia</taxon>
        <taxon>Hyloidea</taxon>
        <taxon>Eleutherodactylidae</taxon>
        <taxon>Eleutherodactylinae</taxon>
        <taxon>Eleutherodactylus</taxon>
        <taxon>Eleutherodactylus</taxon>
    </lineage>
</organism>
<dbReference type="Pfam" id="PF19035">
    <property type="entry name" value="TSP1_CCN"/>
    <property type="match status" value="1"/>
</dbReference>
<name>A0A8J6JNR3_ELECQ</name>
<evidence type="ECO:0000313" key="8">
    <source>
        <dbReference type="Proteomes" id="UP000770717"/>
    </source>
</evidence>
<feature type="domain" description="IGFBP N-terminal" evidence="6">
    <location>
        <begin position="20"/>
        <end position="92"/>
    </location>
</feature>
<gene>
    <name evidence="7" type="ORF">GDO78_015781</name>
</gene>
<reference evidence="7" key="1">
    <citation type="thesis" date="2020" institute="ProQuest LLC" country="789 East Eisenhower Parkway, Ann Arbor, MI, USA">
        <title>Comparative Genomics and Chromosome Evolution.</title>
        <authorList>
            <person name="Mudd A.B."/>
        </authorList>
    </citation>
    <scope>NUCLEOTIDE SEQUENCE</scope>
    <source>
        <strain evidence="7">HN-11 Male</strain>
        <tissue evidence="7">Kidney and liver</tissue>
    </source>
</reference>
<evidence type="ECO:0000259" key="6">
    <source>
        <dbReference type="PROSITE" id="PS51323"/>
    </source>
</evidence>
<dbReference type="PROSITE" id="PS50092">
    <property type="entry name" value="TSP1"/>
    <property type="match status" value="1"/>
</dbReference>
<feature type="compositionally biased region" description="Basic and acidic residues" evidence="3">
    <location>
        <begin position="358"/>
        <end position="368"/>
    </location>
</feature>
<dbReference type="AlphaFoldDB" id="A0A8J6JNR3"/>
<dbReference type="InterPro" id="IPR036383">
    <property type="entry name" value="TSP1_rpt_sf"/>
</dbReference>
<feature type="signal peptide" evidence="4">
    <location>
        <begin position="1"/>
        <end position="19"/>
    </location>
</feature>
<dbReference type="SMART" id="SM00209">
    <property type="entry name" value="TSP1"/>
    <property type="match status" value="1"/>
</dbReference>
<dbReference type="EMBL" id="WNTK01001679">
    <property type="protein sequence ID" value="KAG9467000.1"/>
    <property type="molecule type" value="Genomic_DNA"/>
</dbReference>
<protein>
    <submittedName>
        <fullName evidence="7">Uncharacterized protein</fullName>
    </submittedName>
</protein>
<comment type="caution">
    <text evidence="7">The sequence shown here is derived from an EMBL/GenBank/DDBJ whole genome shotgun (WGS) entry which is preliminary data.</text>
</comment>
<feature type="region of interest" description="Disordered" evidence="3">
    <location>
        <begin position="182"/>
        <end position="210"/>
    </location>
</feature>
<accession>A0A8J6JNR3</accession>
<dbReference type="GO" id="GO:0045597">
    <property type="term" value="P:positive regulation of cell differentiation"/>
    <property type="evidence" value="ECO:0007669"/>
    <property type="project" value="TreeGrafter"/>
</dbReference>
<dbReference type="InterPro" id="IPR000867">
    <property type="entry name" value="IGFBP-like"/>
</dbReference>
<keyword evidence="1 4" id="KW-0732">Signal</keyword>
<feature type="chain" id="PRO_5035212399" evidence="4">
    <location>
        <begin position="20"/>
        <end position="368"/>
    </location>
</feature>
<dbReference type="Proteomes" id="UP000770717">
    <property type="component" value="Unassembled WGS sequence"/>
</dbReference>
<dbReference type="Gene3D" id="2.20.100.10">
    <property type="entry name" value="Thrombospondin type-1 (TSP1) repeat"/>
    <property type="match status" value="1"/>
</dbReference>
<dbReference type="PANTHER" id="PTHR11348:SF17">
    <property type="entry name" value="CCN"/>
    <property type="match status" value="1"/>
</dbReference>
<feature type="region of interest" description="Disordered" evidence="3">
    <location>
        <begin position="342"/>
        <end position="368"/>
    </location>
</feature>
<evidence type="ECO:0000256" key="3">
    <source>
        <dbReference type="SAM" id="MobiDB-lite"/>
    </source>
</evidence>
<evidence type="ECO:0000256" key="1">
    <source>
        <dbReference type="ARBA" id="ARBA00022729"/>
    </source>
</evidence>
<dbReference type="InterPro" id="IPR000884">
    <property type="entry name" value="TSP1_rpt"/>
</dbReference>
<evidence type="ECO:0000256" key="4">
    <source>
        <dbReference type="SAM" id="SignalP"/>
    </source>
</evidence>